<proteinExistence type="predicted"/>
<dbReference type="Proteomes" id="UP000271098">
    <property type="component" value="Unassembled WGS sequence"/>
</dbReference>
<evidence type="ECO:0000313" key="1">
    <source>
        <dbReference type="EMBL" id="VDK46596.1"/>
    </source>
</evidence>
<reference evidence="1 2" key="2">
    <citation type="submission" date="2018-11" db="EMBL/GenBank/DDBJ databases">
        <authorList>
            <consortium name="Pathogen Informatics"/>
        </authorList>
    </citation>
    <scope>NUCLEOTIDE SEQUENCE [LARGE SCALE GENOMIC DNA]</scope>
</reference>
<dbReference type="EMBL" id="UYRT01009116">
    <property type="protein sequence ID" value="VDK46596.1"/>
    <property type="molecule type" value="Genomic_DNA"/>
</dbReference>
<reference evidence="3" key="1">
    <citation type="submission" date="2016-06" db="UniProtKB">
        <authorList>
            <consortium name="WormBaseParasite"/>
        </authorList>
    </citation>
    <scope>IDENTIFICATION</scope>
</reference>
<sequence>AAENNGISDGKPFRRQLASFRPAEIPQSPISFYGHLPYPADLQPDFEVLRVNEVGRGGALKLVDPRYKLIHFIDENPSTASDPIVYEVIFGNPEQFLRPRFEFPINNVPLLLEKSPQAGVEIARIIATSPSRSKIQYEMYDDSGKTAEYFAIDADTGQYFCRAGFNACIHYREL</sequence>
<dbReference type="WBParaSite" id="GPUH_0000468401-mRNA-1">
    <property type="protein sequence ID" value="GPUH_0000468401-mRNA-1"/>
    <property type="gene ID" value="GPUH_0000468401"/>
</dbReference>
<evidence type="ECO:0000313" key="3">
    <source>
        <dbReference type="WBParaSite" id="GPUH_0000468401-mRNA-1"/>
    </source>
</evidence>
<name>A0A183D7I6_9BILA</name>
<dbReference type="OrthoDB" id="5790562at2759"/>
<gene>
    <name evidence="1" type="ORF">GPUH_LOCUS4677</name>
</gene>
<evidence type="ECO:0000313" key="2">
    <source>
        <dbReference type="Proteomes" id="UP000271098"/>
    </source>
</evidence>
<accession>A0A183D7I6</accession>
<organism evidence="3">
    <name type="scientific">Gongylonema pulchrum</name>
    <dbReference type="NCBI Taxonomy" id="637853"/>
    <lineage>
        <taxon>Eukaryota</taxon>
        <taxon>Metazoa</taxon>
        <taxon>Ecdysozoa</taxon>
        <taxon>Nematoda</taxon>
        <taxon>Chromadorea</taxon>
        <taxon>Rhabditida</taxon>
        <taxon>Spirurina</taxon>
        <taxon>Spiruromorpha</taxon>
        <taxon>Spiruroidea</taxon>
        <taxon>Gongylonematidae</taxon>
        <taxon>Gongylonema</taxon>
    </lineage>
</organism>
<keyword evidence="2" id="KW-1185">Reference proteome</keyword>
<protein>
    <submittedName>
        <fullName evidence="3">Cadherin domain-containing protein</fullName>
    </submittedName>
</protein>
<dbReference type="AlphaFoldDB" id="A0A183D7I6"/>